<dbReference type="Proteomes" id="UP000305471">
    <property type="component" value="Unassembled WGS sequence"/>
</dbReference>
<evidence type="ECO:0000313" key="3">
    <source>
        <dbReference type="Proteomes" id="UP000305471"/>
    </source>
</evidence>
<protein>
    <recommendedName>
        <fullName evidence="4">DUF560 domain-containing protein</fullName>
    </recommendedName>
</protein>
<proteinExistence type="predicted"/>
<evidence type="ECO:0000256" key="1">
    <source>
        <dbReference type="SAM" id="SignalP"/>
    </source>
</evidence>
<comment type="caution">
    <text evidence="2">The sequence shown here is derived from an EMBL/GenBank/DDBJ whole genome shotgun (WGS) entry which is preliminary data.</text>
</comment>
<dbReference type="OrthoDB" id="6380601at2"/>
<gene>
    <name evidence="2" type="ORF">E5672_12975</name>
</gene>
<dbReference type="InterPro" id="IPR018759">
    <property type="entry name" value="BBP2_2"/>
</dbReference>
<dbReference type="PROSITE" id="PS51257">
    <property type="entry name" value="PROKAR_LIPOPROTEIN"/>
    <property type="match status" value="1"/>
</dbReference>
<dbReference type="AlphaFoldDB" id="A0A4U0Z9S4"/>
<organism evidence="2 3">
    <name type="scientific">Alteromonas portus</name>
    <dbReference type="NCBI Taxonomy" id="2565549"/>
    <lineage>
        <taxon>Bacteria</taxon>
        <taxon>Pseudomonadati</taxon>
        <taxon>Pseudomonadota</taxon>
        <taxon>Gammaproteobacteria</taxon>
        <taxon>Alteromonadales</taxon>
        <taxon>Alteromonadaceae</taxon>
        <taxon>Alteromonas/Salinimonas group</taxon>
        <taxon>Alteromonas</taxon>
    </lineage>
</organism>
<accession>A0A4U0Z9S4</accession>
<name>A0A4U0Z9S4_9ALTE</name>
<keyword evidence="3" id="KW-1185">Reference proteome</keyword>
<feature type="signal peptide" evidence="1">
    <location>
        <begin position="1"/>
        <end position="39"/>
    </location>
</feature>
<dbReference type="Pfam" id="PF10082">
    <property type="entry name" value="BBP2_2"/>
    <property type="match status" value="1"/>
</dbReference>
<evidence type="ECO:0000313" key="2">
    <source>
        <dbReference type="EMBL" id="TKB02771.1"/>
    </source>
</evidence>
<dbReference type="EMBL" id="SWCO01000007">
    <property type="protein sequence ID" value="TKB02771.1"/>
    <property type="molecule type" value="Genomic_DNA"/>
</dbReference>
<feature type="chain" id="PRO_5020421468" description="DUF560 domain-containing protein" evidence="1">
    <location>
        <begin position="40"/>
        <end position="339"/>
    </location>
</feature>
<reference evidence="2 3" key="1">
    <citation type="submission" date="2019-04" db="EMBL/GenBank/DDBJ databases">
        <title>Alteromonas portus sp. nov., an alginate lyase-excreting marine bacterium.</title>
        <authorList>
            <person name="Huang H."/>
            <person name="Mo K."/>
            <person name="Bao S."/>
        </authorList>
    </citation>
    <scope>NUCLEOTIDE SEQUENCE [LARGE SCALE GENOMIC DNA]</scope>
    <source>
        <strain evidence="2 3">HB161718</strain>
    </source>
</reference>
<sequence length="339" mass="37185">MKTQTIQYSSAKTNVTLGGRIRLSLAATAVLLGCSAAYAGADNQPHDDKSADHAEAKHQTISFSGSGYIGYRSDSNVSVSELDTNSDAADGALQAEAQLKVSLMPTAKWENVLSVSQANTNYQTLSEFDLGLTTLSASTSYTFDVAKLGAHYYHASAKLDGRDFLTYQQYGLSAGKLLGQHIYLRLSSDIIDKQFENTPEGASIRDSEAVAVRSDLFYFFEGEDFFQIALKYQNEDAQDNVFDYIGKGVDLAYTYPIAMFNKPLKLKVGYQLDLRDYASEQDGGIGREDDRHVVEMSADYAIHNNVDIKLSTQYGDYASSVDGANYKETIAELGVNVHF</sequence>
<dbReference type="RefSeq" id="WP_136782572.1">
    <property type="nucleotide sequence ID" value="NZ_SWCO01000007.1"/>
</dbReference>
<keyword evidence="1" id="KW-0732">Signal</keyword>
<evidence type="ECO:0008006" key="4">
    <source>
        <dbReference type="Google" id="ProtNLM"/>
    </source>
</evidence>